<feature type="transmembrane region" description="Helical" evidence="1">
    <location>
        <begin position="158"/>
        <end position="178"/>
    </location>
</feature>
<dbReference type="Proteomes" id="UP000501868">
    <property type="component" value="Chromosome"/>
</dbReference>
<reference evidence="2 3" key="1">
    <citation type="submission" date="2020-04" db="EMBL/GenBank/DDBJ databases">
        <title>Genome-Wide Identification of 5-Methylcytosine Sites in Bacterial Genomes By High-Throughput Sequencing of MspJI Restriction Fragments.</title>
        <authorList>
            <person name="Wu V."/>
        </authorList>
    </citation>
    <scope>NUCLEOTIDE SEQUENCE [LARGE SCALE GENOMIC DNA]</scope>
    <source>
        <strain evidence="2 3">S2</strain>
    </source>
</reference>
<feature type="transmembrane region" description="Helical" evidence="1">
    <location>
        <begin position="93"/>
        <end position="112"/>
    </location>
</feature>
<sequence>MYLFKSISDDIHSAQLVFKQNSKTKRLVLAALFASIAAVLQAAGGSLPVMGYFISPFATAPILFCSILSLPLGAMSYFLTNLLLLIIQPSELIIFPFTTGLLGLGTGIGFYFLKKRISIIAFGATFLTIGIISLLYVFKFPVLGPTVSGSLSILTTGSIFLFSCFYNWIWVVIGLTFLKRFKKFIT</sequence>
<accession>A0A6H1P676</accession>
<evidence type="ECO:0000256" key="1">
    <source>
        <dbReference type="SAM" id="Phobius"/>
    </source>
</evidence>
<evidence type="ECO:0000313" key="2">
    <source>
        <dbReference type="EMBL" id="QIZ09043.1"/>
    </source>
</evidence>
<name>A0A6H1P676_PRIMG</name>
<gene>
    <name evidence="2" type="ORF">HFZ78_21990</name>
</gene>
<feature type="transmembrane region" description="Helical" evidence="1">
    <location>
        <begin position="27"/>
        <end position="50"/>
    </location>
</feature>
<dbReference type="Gene3D" id="1.10.1760.20">
    <property type="match status" value="1"/>
</dbReference>
<proteinExistence type="predicted"/>
<organism evidence="2 3">
    <name type="scientific">Priestia megaterium</name>
    <name type="common">Bacillus megaterium</name>
    <dbReference type="NCBI Taxonomy" id="1404"/>
    <lineage>
        <taxon>Bacteria</taxon>
        <taxon>Bacillati</taxon>
        <taxon>Bacillota</taxon>
        <taxon>Bacilli</taxon>
        <taxon>Bacillales</taxon>
        <taxon>Bacillaceae</taxon>
        <taxon>Priestia</taxon>
    </lineage>
</organism>
<feature type="transmembrane region" description="Helical" evidence="1">
    <location>
        <begin position="62"/>
        <end position="87"/>
    </location>
</feature>
<keyword evidence="1" id="KW-0472">Membrane</keyword>
<keyword evidence="1" id="KW-0812">Transmembrane</keyword>
<dbReference type="AlphaFoldDB" id="A0A6H1P676"/>
<evidence type="ECO:0000313" key="3">
    <source>
        <dbReference type="Proteomes" id="UP000501868"/>
    </source>
</evidence>
<dbReference type="EMBL" id="CP051128">
    <property type="protein sequence ID" value="QIZ09043.1"/>
    <property type="molecule type" value="Genomic_DNA"/>
</dbReference>
<keyword evidence="1" id="KW-1133">Transmembrane helix</keyword>
<protein>
    <submittedName>
        <fullName evidence="2">Uncharacterized protein</fullName>
    </submittedName>
</protein>
<reference evidence="2 3" key="2">
    <citation type="submission" date="2020-04" db="EMBL/GenBank/DDBJ databases">
        <authorList>
            <person name="Fomenkov A."/>
            <person name="Anton B.P."/>
            <person name="Roberts R.J."/>
        </authorList>
    </citation>
    <scope>NUCLEOTIDE SEQUENCE [LARGE SCALE GENOMIC DNA]</scope>
    <source>
        <strain evidence="2 3">S2</strain>
    </source>
</reference>
<feature type="transmembrane region" description="Helical" evidence="1">
    <location>
        <begin position="119"/>
        <end position="138"/>
    </location>
</feature>